<dbReference type="GO" id="GO:0005886">
    <property type="term" value="C:plasma membrane"/>
    <property type="evidence" value="ECO:0007669"/>
    <property type="project" value="TreeGrafter"/>
</dbReference>
<keyword evidence="2" id="KW-0547">Nucleotide-binding</keyword>
<name>A0A7C5SZ88_9AQUI</name>
<sequence>MNLLRDYRLIPLEEDEKRLKLLAPEGYDFFLLEELRFLLEKEIDVVFVDENTFAQELQRRLAQEEVVLEGEEGEGEVLKDLLLEEDKSPAVSFVNSMLIKATTLSASDIHIEPYQDASYVRFRLDGILHDYMSIPLSLHESVVSRIKILANMNVAEKRVPQDGKIRVKVGGKEMDIRVSSVPTVYGERIVLRLLDRSNQMLTLEDLGLSPEDLQKLRRLAKKPYGIVLATGPTGSGKSTTLYAMILQIKSPEKNIITIEDPPEYQVKGVSQIQVNPKVGLTFASGLRAILRQDPDVIMVGEIRDAETAEIAVHAALTGHLVLSTLHTNDAVSAVARLADLGIEPFLIASSLEGVIAQRLVRKICHQCKTAYKPSKEELEELGLEGDYIFYKGLGCEHCMGTGYKGRTGIFEVLELDEELKQFILKTQDATAIKRFAKEKGFKDMLQDGVDKVLQGITTSEELIRAIKVE</sequence>
<reference evidence="5" key="1">
    <citation type="journal article" date="2020" name="mSystems">
        <title>Genome- and Community-Level Interaction Insights into Carbon Utilization and Element Cycling Functions of Hydrothermarchaeota in Hydrothermal Sediment.</title>
        <authorList>
            <person name="Zhou Z."/>
            <person name="Liu Y."/>
            <person name="Xu W."/>
            <person name="Pan J."/>
            <person name="Luo Z.H."/>
            <person name="Li M."/>
        </authorList>
    </citation>
    <scope>NUCLEOTIDE SEQUENCE [LARGE SCALE GENOMIC DNA]</scope>
    <source>
        <strain evidence="5">SpSt-114</strain>
    </source>
</reference>
<organism evidence="5">
    <name type="scientific">Thermocrinis ruber</name>
    <dbReference type="NCBI Taxonomy" id="75906"/>
    <lineage>
        <taxon>Bacteria</taxon>
        <taxon>Pseudomonadati</taxon>
        <taxon>Aquificota</taxon>
        <taxon>Aquificia</taxon>
        <taxon>Aquificales</taxon>
        <taxon>Aquificaceae</taxon>
        <taxon>Thermocrinis</taxon>
    </lineage>
</organism>
<evidence type="ECO:0000256" key="3">
    <source>
        <dbReference type="ARBA" id="ARBA00022840"/>
    </source>
</evidence>
<accession>A0A7C5SZ88</accession>
<comment type="caution">
    <text evidence="5">The sequence shown here is derived from an EMBL/GenBank/DDBJ whole genome shotgun (WGS) entry which is preliminary data.</text>
</comment>
<dbReference type="InterPro" id="IPR027417">
    <property type="entry name" value="P-loop_NTPase"/>
</dbReference>
<dbReference type="AlphaFoldDB" id="A0A7C5SZ88"/>
<dbReference type="SUPFAM" id="SSF52540">
    <property type="entry name" value="P-loop containing nucleoside triphosphate hydrolases"/>
    <property type="match status" value="1"/>
</dbReference>
<dbReference type="PANTHER" id="PTHR30258:SF2">
    <property type="entry name" value="COMG OPERON PROTEIN 1"/>
    <property type="match status" value="1"/>
</dbReference>
<dbReference type="InterPro" id="IPR007831">
    <property type="entry name" value="T2SS_GspE_N"/>
</dbReference>
<dbReference type="PROSITE" id="PS00662">
    <property type="entry name" value="T2SP_E"/>
    <property type="match status" value="1"/>
</dbReference>
<dbReference type="CDD" id="cd01129">
    <property type="entry name" value="PulE-GspE-like"/>
    <property type="match status" value="1"/>
</dbReference>
<dbReference type="PANTHER" id="PTHR30258">
    <property type="entry name" value="TYPE II SECRETION SYSTEM PROTEIN GSPE-RELATED"/>
    <property type="match status" value="1"/>
</dbReference>
<dbReference type="InterPro" id="IPR037257">
    <property type="entry name" value="T2SS_E_N_sf"/>
</dbReference>
<dbReference type="GO" id="GO:0016887">
    <property type="term" value="F:ATP hydrolysis activity"/>
    <property type="evidence" value="ECO:0007669"/>
    <property type="project" value="TreeGrafter"/>
</dbReference>
<dbReference type="Gene3D" id="3.30.300.160">
    <property type="entry name" value="Type II secretion system, protein E, N-terminal domain"/>
    <property type="match status" value="1"/>
</dbReference>
<dbReference type="Gene3D" id="3.40.50.300">
    <property type="entry name" value="P-loop containing nucleotide triphosphate hydrolases"/>
    <property type="match status" value="1"/>
</dbReference>
<gene>
    <name evidence="5" type="ORF">ENN04_08265</name>
</gene>
<dbReference type="Gene3D" id="3.30.450.90">
    <property type="match status" value="1"/>
</dbReference>
<dbReference type="InterPro" id="IPR001482">
    <property type="entry name" value="T2SS/T4SS_dom"/>
</dbReference>
<dbReference type="EMBL" id="DSAC01000103">
    <property type="protein sequence ID" value="HHO74605.1"/>
    <property type="molecule type" value="Genomic_DNA"/>
</dbReference>
<feature type="domain" description="Bacterial type II secretion system protein E" evidence="4">
    <location>
        <begin position="290"/>
        <end position="304"/>
    </location>
</feature>
<comment type="similarity">
    <text evidence="1">Belongs to the GSP E family.</text>
</comment>
<dbReference type="Pfam" id="PF05157">
    <property type="entry name" value="MshEN"/>
    <property type="match status" value="1"/>
</dbReference>
<dbReference type="FunFam" id="3.30.450.90:FF:000001">
    <property type="entry name" value="Type II secretion system ATPase GspE"/>
    <property type="match status" value="1"/>
</dbReference>
<evidence type="ECO:0000259" key="4">
    <source>
        <dbReference type="PROSITE" id="PS00662"/>
    </source>
</evidence>
<dbReference type="GO" id="GO:0005524">
    <property type="term" value="F:ATP binding"/>
    <property type="evidence" value="ECO:0007669"/>
    <property type="project" value="UniProtKB-KW"/>
</dbReference>
<dbReference type="SMART" id="SM00382">
    <property type="entry name" value="AAA"/>
    <property type="match status" value="1"/>
</dbReference>
<protein>
    <submittedName>
        <fullName evidence="5">Type II/IV secretion system protein</fullName>
    </submittedName>
</protein>
<proteinExistence type="inferred from homology"/>
<evidence type="ECO:0000256" key="2">
    <source>
        <dbReference type="ARBA" id="ARBA00022741"/>
    </source>
</evidence>
<dbReference type="FunFam" id="3.40.50.300:FF:000398">
    <property type="entry name" value="Type IV pilus assembly ATPase PilB"/>
    <property type="match status" value="1"/>
</dbReference>
<dbReference type="Pfam" id="PF00437">
    <property type="entry name" value="T2SSE"/>
    <property type="match status" value="1"/>
</dbReference>
<keyword evidence="3" id="KW-0067">ATP-binding</keyword>
<evidence type="ECO:0000313" key="5">
    <source>
        <dbReference type="EMBL" id="HHO74605.1"/>
    </source>
</evidence>
<dbReference type="InterPro" id="IPR003593">
    <property type="entry name" value="AAA+_ATPase"/>
</dbReference>
<evidence type="ECO:0000256" key="1">
    <source>
        <dbReference type="ARBA" id="ARBA00006611"/>
    </source>
</evidence>
<dbReference type="SUPFAM" id="SSF160246">
    <property type="entry name" value="EspE N-terminal domain-like"/>
    <property type="match status" value="1"/>
</dbReference>